<sequence length="96" mass="11081">MSLMVVGADNLGSIKNNIESLGFDDIKHISGRKKSVFRSFKLPVNVDMVLVLTDYIHHSAMKKVKQEAKEKNINAIFSRRSWSSIYKKMERRQLLN</sequence>
<reference evidence="2" key="1">
    <citation type="submission" date="2021-01" db="EMBL/GenBank/DDBJ databases">
        <title>Genomic Encyclopedia of Type Strains, Phase IV (KMG-IV): sequencing the most valuable type-strain genomes for metagenomic binning, comparative biology and taxonomic classification.</title>
        <authorList>
            <person name="Goeker M."/>
        </authorList>
    </citation>
    <scope>NUCLEOTIDE SEQUENCE</scope>
    <source>
        <strain evidence="2">DSM 23230</strain>
    </source>
</reference>
<protein>
    <recommendedName>
        <fullName evidence="4">Dihydroorotate dehydrogenase</fullName>
    </recommendedName>
</protein>
<organism evidence="2 3">
    <name type="scientific">Halanaerobacter jeridensis</name>
    <dbReference type="NCBI Taxonomy" id="706427"/>
    <lineage>
        <taxon>Bacteria</taxon>
        <taxon>Bacillati</taxon>
        <taxon>Bacillota</taxon>
        <taxon>Clostridia</taxon>
        <taxon>Halanaerobiales</taxon>
        <taxon>Halobacteroidaceae</taxon>
        <taxon>Halanaerobacter</taxon>
    </lineage>
</organism>
<evidence type="ECO:0000313" key="2">
    <source>
        <dbReference type="EMBL" id="MBM7557652.1"/>
    </source>
</evidence>
<evidence type="ECO:0000313" key="3">
    <source>
        <dbReference type="Proteomes" id="UP000774000"/>
    </source>
</evidence>
<dbReference type="RefSeq" id="WP_204702400.1">
    <property type="nucleotide sequence ID" value="NZ_JAFBDQ010000015.1"/>
</dbReference>
<gene>
    <name evidence="2" type="ORF">JOC47_002518</name>
</gene>
<evidence type="ECO:0008006" key="4">
    <source>
        <dbReference type="Google" id="ProtNLM"/>
    </source>
</evidence>
<name>A0A938XQM0_9FIRM</name>
<comment type="similarity">
    <text evidence="1">Belongs to the UPF0751 family.</text>
</comment>
<dbReference type="AlphaFoldDB" id="A0A938XQM0"/>
<dbReference type="Pfam" id="PF10087">
    <property type="entry name" value="DUF2325"/>
    <property type="match status" value="1"/>
</dbReference>
<dbReference type="Proteomes" id="UP000774000">
    <property type="component" value="Unassembled WGS sequence"/>
</dbReference>
<evidence type="ECO:0000256" key="1">
    <source>
        <dbReference type="ARBA" id="ARBA00007189"/>
    </source>
</evidence>
<keyword evidence="3" id="KW-1185">Reference proteome</keyword>
<dbReference type="PIRSF" id="PIRSF020408">
    <property type="entry name" value="UCP020408"/>
    <property type="match status" value="1"/>
</dbReference>
<comment type="caution">
    <text evidence="2">The sequence shown here is derived from an EMBL/GenBank/DDBJ whole genome shotgun (WGS) entry which is preliminary data.</text>
</comment>
<dbReference type="InterPro" id="IPR016772">
    <property type="entry name" value="UCP020408"/>
</dbReference>
<dbReference type="EMBL" id="JAFBDQ010000015">
    <property type="protein sequence ID" value="MBM7557652.1"/>
    <property type="molecule type" value="Genomic_DNA"/>
</dbReference>
<proteinExistence type="inferred from homology"/>
<accession>A0A938XQM0</accession>